<feature type="domain" description="BRCT" evidence="17">
    <location>
        <begin position="582"/>
        <end position="659"/>
    </location>
</feature>
<dbReference type="Gene3D" id="1.10.150.20">
    <property type="entry name" value="5' to 3' exonuclease, C-terminal subdomain"/>
    <property type="match status" value="2"/>
</dbReference>
<dbReference type="Pfam" id="PF03120">
    <property type="entry name" value="OB_DNA_ligase"/>
    <property type="match status" value="1"/>
</dbReference>
<comment type="caution">
    <text evidence="18">The sequence shown here is derived from an EMBL/GenBank/DDBJ whole genome shotgun (WGS) entry which is preliminary data.</text>
</comment>
<feature type="binding site" evidence="15">
    <location>
        <position position="425"/>
    </location>
    <ligand>
        <name>Zn(2+)</name>
        <dbReference type="ChEBI" id="CHEBI:29105"/>
    </ligand>
</feature>
<evidence type="ECO:0000256" key="5">
    <source>
        <dbReference type="ARBA" id="ARBA00022705"/>
    </source>
</evidence>
<dbReference type="PROSITE" id="PS01055">
    <property type="entry name" value="DNA_LIGASE_N1"/>
    <property type="match status" value="1"/>
</dbReference>
<evidence type="ECO:0000256" key="13">
    <source>
        <dbReference type="ARBA" id="ARBA00034005"/>
    </source>
</evidence>
<dbReference type="GO" id="GO:0006281">
    <property type="term" value="P:DNA repair"/>
    <property type="evidence" value="ECO:0007669"/>
    <property type="project" value="UniProtKB-KW"/>
</dbReference>
<evidence type="ECO:0000256" key="14">
    <source>
        <dbReference type="ARBA" id="ARBA00060881"/>
    </source>
</evidence>
<dbReference type="SUPFAM" id="SSF50249">
    <property type="entry name" value="Nucleic acid-binding proteins"/>
    <property type="match status" value="1"/>
</dbReference>
<dbReference type="InterPro" id="IPR010994">
    <property type="entry name" value="RuvA_2-like"/>
</dbReference>
<dbReference type="InterPro" id="IPR012340">
    <property type="entry name" value="NA-bd_OB-fold"/>
</dbReference>
<dbReference type="Gene3D" id="2.40.50.140">
    <property type="entry name" value="Nucleic acid-binding proteins"/>
    <property type="match status" value="1"/>
</dbReference>
<evidence type="ECO:0000256" key="4">
    <source>
        <dbReference type="ARBA" id="ARBA00022598"/>
    </source>
</evidence>
<name>A0A011UXF0_RUMAL</name>
<evidence type="ECO:0000256" key="11">
    <source>
        <dbReference type="ARBA" id="ARBA00023204"/>
    </source>
</evidence>
<dbReference type="FunFam" id="1.10.150.20:FF:000007">
    <property type="entry name" value="DNA ligase"/>
    <property type="match status" value="1"/>
</dbReference>
<evidence type="ECO:0000256" key="12">
    <source>
        <dbReference type="ARBA" id="ARBA00023211"/>
    </source>
</evidence>
<gene>
    <name evidence="15" type="primary">ligA</name>
    <name evidence="18" type="ORF">RASY3_16390</name>
</gene>
<evidence type="ECO:0000313" key="19">
    <source>
        <dbReference type="Proteomes" id="UP000021369"/>
    </source>
</evidence>
<dbReference type="SUPFAM" id="SSF56091">
    <property type="entry name" value="DNA ligase/mRNA capping enzyme, catalytic domain"/>
    <property type="match status" value="1"/>
</dbReference>
<feature type="binding site" evidence="15">
    <location>
        <position position="402"/>
    </location>
    <ligand>
        <name>Zn(2+)</name>
        <dbReference type="ChEBI" id="CHEBI:29105"/>
    </ligand>
</feature>
<feature type="binding site" evidence="15">
    <location>
        <position position="136"/>
    </location>
    <ligand>
        <name>NAD(+)</name>
        <dbReference type="ChEBI" id="CHEBI:57540"/>
    </ligand>
</feature>
<keyword evidence="4 15" id="KW-0436">Ligase</keyword>
<dbReference type="Pfam" id="PF00533">
    <property type="entry name" value="BRCT"/>
    <property type="match status" value="1"/>
</dbReference>
<comment type="cofactor">
    <cofactor evidence="15">
        <name>Mg(2+)</name>
        <dbReference type="ChEBI" id="CHEBI:18420"/>
    </cofactor>
    <cofactor evidence="15">
        <name>Mn(2+)</name>
        <dbReference type="ChEBI" id="CHEBI:29035"/>
    </cofactor>
</comment>
<keyword evidence="9 15" id="KW-0460">Magnesium</keyword>
<feature type="binding site" evidence="15">
    <location>
        <position position="287"/>
    </location>
    <ligand>
        <name>NAD(+)</name>
        <dbReference type="ChEBI" id="CHEBI:57540"/>
    </ligand>
</feature>
<dbReference type="Pfam" id="PF12826">
    <property type="entry name" value="HHH_2"/>
    <property type="match status" value="1"/>
</dbReference>
<dbReference type="InterPro" id="IPR013839">
    <property type="entry name" value="DNAligase_adenylation"/>
</dbReference>
<dbReference type="Gene3D" id="6.20.10.30">
    <property type="match status" value="1"/>
</dbReference>
<dbReference type="GO" id="GO:0005829">
    <property type="term" value="C:cytosol"/>
    <property type="evidence" value="ECO:0007669"/>
    <property type="project" value="TreeGrafter"/>
</dbReference>
<dbReference type="InterPro" id="IPR018239">
    <property type="entry name" value="DNA_ligase_AS"/>
</dbReference>
<dbReference type="SMART" id="SM00292">
    <property type="entry name" value="BRCT"/>
    <property type="match status" value="1"/>
</dbReference>
<dbReference type="CDD" id="cd00114">
    <property type="entry name" value="LIGANc"/>
    <property type="match status" value="1"/>
</dbReference>
<feature type="binding site" evidence="15">
    <location>
        <position position="311"/>
    </location>
    <ligand>
        <name>NAD(+)</name>
        <dbReference type="ChEBI" id="CHEBI:57540"/>
    </ligand>
</feature>
<dbReference type="NCBIfam" id="TIGR00575">
    <property type="entry name" value="dnlj"/>
    <property type="match status" value="1"/>
</dbReference>
<feature type="binding site" evidence="15">
    <location>
        <position position="405"/>
    </location>
    <ligand>
        <name>Zn(2+)</name>
        <dbReference type="ChEBI" id="CHEBI:29105"/>
    </ligand>
</feature>
<dbReference type="PIRSF" id="PIRSF001604">
    <property type="entry name" value="LigA"/>
    <property type="match status" value="1"/>
</dbReference>
<evidence type="ECO:0000256" key="1">
    <source>
        <dbReference type="ARBA" id="ARBA00004067"/>
    </source>
</evidence>
<feature type="binding site" evidence="15">
    <location>
        <position position="420"/>
    </location>
    <ligand>
        <name>Zn(2+)</name>
        <dbReference type="ChEBI" id="CHEBI:29105"/>
    </ligand>
</feature>
<dbReference type="GO" id="GO:0046872">
    <property type="term" value="F:metal ion binding"/>
    <property type="evidence" value="ECO:0007669"/>
    <property type="project" value="UniProtKB-KW"/>
</dbReference>
<dbReference type="GO" id="GO:0006260">
    <property type="term" value="P:DNA replication"/>
    <property type="evidence" value="ECO:0007669"/>
    <property type="project" value="UniProtKB-KW"/>
</dbReference>
<dbReference type="Proteomes" id="UP000021369">
    <property type="component" value="Unassembled WGS sequence"/>
</dbReference>
<evidence type="ECO:0000256" key="2">
    <source>
        <dbReference type="ARBA" id="ARBA00012722"/>
    </source>
</evidence>
<dbReference type="SUPFAM" id="SSF47781">
    <property type="entry name" value="RuvA domain 2-like"/>
    <property type="match status" value="1"/>
</dbReference>
<keyword evidence="10 15" id="KW-0520">NAD</keyword>
<dbReference type="EC" id="6.5.1.2" evidence="2 15"/>
<dbReference type="PROSITE" id="PS01056">
    <property type="entry name" value="DNA_LIGASE_N2"/>
    <property type="match status" value="1"/>
</dbReference>
<evidence type="ECO:0000256" key="16">
    <source>
        <dbReference type="RuleBase" id="RU000618"/>
    </source>
</evidence>
<dbReference type="InterPro" id="IPR041663">
    <property type="entry name" value="DisA/LigA_HHH"/>
</dbReference>
<sequence>MSEKENAKKRIDELVDTLNYHAHLYYVEDRNEISDYDYDMLQNELKKLEAENPELIRPDSPTQRVGGEAVSGFEKVTHKVQMGSLQDVFSFEEVREFVDRVRESVSDPKFVVEPKIDGLSVSLEYHDGQLTVGSTRGDGFVGENVTENLKTVRSIPVTIDSTLPMIEVRGEVYMPRNVFLKLIKEQEDNDEQPFKNPRNAAAGSLRQKDPKIAAKRKLDIFVFNVQQIEGRELSAHKQSLDMLKELGFKTVPDYKQVTTIDEIIARINEIGESRFELPYDIDGVVIKVDDFKHRDILGATAKVPKWAVAYKFPPEEKNTKLLDIELNVGRTGAVTPVAVFEPVFLAGTQVSRATLHNQDLIIEKNINIGDIIRVRKAGDIIPEVLGSVEKNSEGSFMLPDECPVCHAKLVRSEEEAAVRCPNVECPAQIFRSIVHFASKGAMNIDGLGPQIVRLLLDNELITSVADLYHIKEEDLIALDSFKEKSAHNLVTAIEKSKSNTLDRLIFGLGIRNIGQASAKLLCAKFGGLDSIMSATAEEISEIDGFGDVMAQSVYSAFHEEHMIALIQRLKDCGVNTEYEKVQQDDRFAGKTFVLTGTLPTLKRNDAKELIEKFGGKASGSVSKKTDYVLAGEEAGSKLAKAEQFGIKIITEEEFMEMIK</sequence>
<dbReference type="FunFam" id="3.30.470.30:FF:000001">
    <property type="entry name" value="DNA ligase"/>
    <property type="match status" value="1"/>
</dbReference>
<feature type="binding site" evidence="15">
    <location>
        <position position="113"/>
    </location>
    <ligand>
        <name>NAD(+)</name>
        <dbReference type="ChEBI" id="CHEBI:57540"/>
    </ligand>
</feature>
<dbReference type="EMBL" id="JEOB01000004">
    <property type="protein sequence ID" value="EXM37887.1"/>
    <property type="molecule type" value="Genomic_DNA"/>
</dbReference>
<feature type="binding site" evidence="15">
    <location>
        <begin position="35"/>
        <end position="39"/>
    </location>
    <ligand>
        <name>NAD(+)</name>
        <dbReference type="ChEBI" id="CHEBI:57540"/>
    </ligand>
</feature>
<dbReference type="PROSITE" id="PS50172">
    <property type="entry name" value="BRCT"/>
    <property type="match status" value="1"/>
</dbReference>
<organism evidence="18 19">
    <name type="scientific">Ruminococcus albus SY3</name>
    <dbReference type="NCBI Taxonomy" id="1341156"/>
    <lineage>
        <taxon>Bacteria</taxon>
        <taxon>Bacillati</taxon>
        <taxon>Bacillota</taxon>
        <taxon>Clostridia</taxon>
        <taxon>Eubacteriales</taxon>
        <taxon>Oscillospiraceae</taxon>
        <taxon>Ruminococcus</taxon>
    </lineage>
</organism>
<dbReference type="Pfam" id="PF01653">
    <property type="entry name" value="DNA_ligase_aden"/>
    <property type="match status" value="1"/>
</dbReference>
<dbReference type="InterPro" id="IPR001357">
    <property type="entry name" value="BRCT_dom"/>
</dbReference>
<dbReference type="InterPro" id="IPR004149">
    <property type="entry name" value="Znf_DNAligase_C4"/>
</dbReference>
<dbReference type="GO" id="GO:0003911">
    <property type="term" value="F:DNA ligase (NAD+) activity"/>
    <property type="evidence" value="ECO:0007669"/>
    <property type="project" value="UniProtKB-UniRule"/>
</dbReference>
<proteinExistence type="inferred from homology"/>
<comment type="function">
    <text evidence="1 15">DNA ligase that catalyzes the formation of phosphodiester linkages between 5'-phosphoryl and 3'-hydroxyl groups in double-stranded DNA using NAD as a coenzyme and as the energy source for the reaction. It is essential for DNA replication and repair of damaged DNA.</text>
</comment>
<dbReference type="Gene3D" id="3.40.50.10190">
    <property type="entry name" value="BRCT domain"/>
    <property type="match status" value="1"/>
</dbReference>
<evidence type="ECO:0000256" key="6">
    <source>
        <dbReference type="ARBA" id="ARBA00022723"/>
    </source>
</evidence>
<evidence type="ECO:0000256" key="8">
    <source>
        <dbReference type="ARBA" id="ARBA00022833"/>
    </source>
</evidence>
<dbReference type="SMART" id="SM00532">
    <property type="entry name" value="LIGANc"/>
    <property type="match status" value="1"/>
</dbReference>
<keyword evidence="11 15" id="KW-0234">DNA repair</keyword>
<dbReference type="NCBIfam" id="NF005932">
    <property type="entry name" value="PRK07956.1"/>
    <property type="match status" value="1"/>
</dbReference>
<comment type="similarity">
    <text evidence="14 15">Belongs to the NAD-dependent DNA ligase family. LigA subfamily.</text>
</comment>
<evidence type="ECO:0000313" key="18">
    <source>
        <dbReference type="EMBL" id="EXM37887.1"/>
    </source>
</evidence>
<evidence type="ECO:0000256" key="3">
    <source>
        <dbReference type="ARBA" id="ARBA00013308"/>
    </source>
</evidence>
<dbReference type="Gene3D" id="1.10.287.610">
    <property type="entry name" value="Helix hairpin bin"/>
    <property type="match status" value="1"/>
</dbReference>
<dbReference type="InterPro" id="IPR004150">
    <property type="entry name" value="NAD_DNA_ligase_OB"/>
</dbReference>
<dbReference type="Pfam" id="PF14520">
    <property type="entry name" value="HHH_5"/>
    <property type="match status" value="1"/>
</dbReference>
<dbReference type="InterPro" id="IPR013840">
    <property type="entry name" value="DNAligase_N"/>
</dbReference>
<protein>
    <recommendedName>
        <fullName evidence="3 15">DNA ligase</fullName>
        <ecNumber evidence="2 15">6.5.1.2</ecNumber>
    </recommendedName>
    <alternativeName>
        <fullName evidence="15">Polydeoxyribonucleotide synthase [NAD(+)]</fullName>
    </alternativeName>
</protein>
<evidence type="ECO:0000256" key="10">
    <source>
        <dbReference type="ARBA" id="ARBA00023027"/>
    </source>
</evidence>
<dbReference type="Gene3D" id="3.30.470.30">
    <property type="entry name" value="DNA ligase/mRNA capping enzyme"/>
    <property type="match status" value="1"/>
</dbReference>
<keyword evidence="7 15" id="KW-0227">DNA damage</keyword>
<dbReference type="CDD" id="cd17748">
    <property type="entry name" value="BRCT_DNA_ligase_like"/>
    <property type="match status" value="1"/>
</dbReference>
<dbReference type="SUPFAM" id="SSF52113">
    <property type="entry name" value="BRCT domain"/>
    <property type="match status" value="1"/>
</dbReference>
<dbReference type="PANTHER" id="PTHR23389:SF9">
    <property type="entry name" value="DNA LIGASE"/>
    <property type="match status" value="1"/>
</dbReference>
<dbReference type="PATRIC" id="fig|1341156.4.peg.2877"/>
<evidence type="ECO:0000256" key="9">
    <source>
        <dbReference type="ARBA" id="ARBA00022842"/>
    </source>
</evidence>
<feature type="active site" description="N6-AMP-lysine intermediate" evidence="15">
    <location>
        <position position="115"/>
    </location>
</feature>
<keyword evidence="19" id="KW-1185">Reference proteome</keyword>
<keyword evidence="5 15" id="KW-0235">DNA replication</keyword>
<feature type="binding site" evidence="15">
    <location>
        <position position="171"/>
    </location>
    <ligand>
        <name>NAD(+)</name>
        <dbReference type="ChEBI" id="CHEBI:57540"/>
    </ligand>
</feature>
<dbReference type="PANTHER" id="PTHR23389">
    <property type="entry name" value="CHROMOSOME TRANSMISSION FIDELITY FACTOR 18"/>
    <property type="match status" value="1"/>
</dbReference>
<dbReference type="InterPro" id="IPR033136">
    <property type="entry name" value="DNA_ligase_CS"/>
</dbReference>
<reference evidence="18 19" key="1">
    <citation type="submission" date="2013-06" db="EMBL/GenBank/DDBJ databases">
        <title>Rumen cellulosomics: divergent fiber-degrading strategies revealed by comparative genome-wide analysis of six Ruminococcal strains.</title>
        <authorList>
            <person name="Dassa B."/>
            <person name="Borovok I."/>
            <person name="Lamed R."/>
            <person name="Flint H."/>
            <person name="Yeoman C.J."/>
            <person name="White B."/>
            <person name="Bayer E.A."/>
        </authorList>
    </citation>
    <scope>NUCLEOTIDE SEQUENCE [LARGE SCALE GENOMIC DNA]</scope>
    <source>
        <strain evidence="18 19">SY3</strain>
    </source>
</reference>
<feature type="binding site" evidence="15">
    <location>
        <begin position="84"/>
        <end position="85"/>
    </location>
    <ligand>
        <name>NAD(+)</name>
        <dbReference type="ChEBI" id="CHEBI:57540"/>
    </ligand>
</feature>
<dbReference type="AlphaFoldDB" id="A0A011UXF0"/>
<dbReference type="HAMAP" id="MF_01588">
    <property type="entry name" value="DNA_ligase_A"/>
    <property type="match status" value="1"/>
</dbReference>
<dbReference type="FunFam" id="2.40.50.140:FF:000012">
    <property type="entry name" value="DNA ligase"/>
    <property type="match status" value="1"/>
</dbReference>
<keyword evidence="8 15" id="KW-0862">Zinc</keyword>
<keyword evidence="6 15" id="KW-0479">Metal-binding</keyword>
<accession>A0A011UXF0</accession>
<dbReference type="InterPro" id="IPR001679">
    <property type="entry name" value="DNA_ligase"/>
</dbReference>
<dbReference type="RefSeq" id="WP_037289884.1">
    <property type="nucleotide sequence ID" value="NZ_JEOB01000004.1"/>
</dbReference>
<dbReference type="FunFam" id="1.10.150.20:FF:000006">
    <property type="entry name" value="DNA ligase"/>
    <property type="match status" value="1"/>
</dbReference>
<comment type="catalytic activity">
    <reaction evidence="13 15 16">
        <text>NAD(+) + (deoxyribonucleotide)n-3'-hydroxyl + 5'-phospho-(deoxyribonucleotide)m = (deoxyribonucleotide)n+m + AMP + beta-nicotinamide D-nucleotide.</text>
        <dbReference type="EC" id="6.5.1.2"/>
    </reaction>
</comment>
<dbReference type="InterPro" id="IPR036420">
    <property type="entry name" value="BRCT_dom_sf"/>
</dbReference>
<evidence type="ECO:0000256" key="15">
    <source>
        <dbReference type="HAMAP-Rule" id="MF_01588"/>
    </source>
</evidence>
<evidence type="ECO:0000259" key="17">
    <source>
        <dbReference type="PROSITE" id="PS50172"/>
    </source>
</evidence>
<dbReference type="Pfam" id="PF03119">
    <property type="entry name" value="DNA_ligase_ZBD"/>
    <property type="match status" value="1"/>
</dbReference>
<evidence type="ECO:0000256" key="7">
    <source>
        <dbReference type="ARBA" id="ARBA00022763"/>
    </source>
</evidence>
<keyword evidence="12 15" id="KW-0464">Manganese</keyword>
<dbReference type="OrthoDB" id="9759736at2"/>